<protein>
    <submittedName>
        <fullName evidence="1">Uncharacterized protein</fullName>
    </submittedName>
</protein>
<dbReference type="EMBL" id="JADBEM010000001">
    <property type="protein sequence ID" value="MBE1613187.1"/>
    <property type="molecule type" value="Genomic_DNA"/>
</dbReference>
<accession>A0A927RE58</accession>
<keyword evidence="2" id="KW-1185">Reference proteome</keyword>
<dbReference type="Proteomes" id="UP000638648">
    <property type="component" value="Unassembled WGS sequence"/>
</dbReference>
<comment type="caution">
    <text evidence="1">The sequence shown here is derived from an EMBL/GenBank/DDBJ whole genome shotgun (WGS) entry which is preliminary data.</text>
</comment>
<reference evidence="1" key="1">
    <citation type="submission" date="2020-10" db="EMBL/GenBank/DDBJ databases">
        <title>Sequencing the genomes of 1000 actinobacteria strains.</title>
        <authorList>
            <person name="Klenk H.-P."/>
        </authorList>
    </citation>
    <scope>NUCLEOTIDE SEQUENCE</scope>
    <source>
        <strain evidence="1">DSM 45354</strain>
    </source>
</reference>
<evidence type="ECO:0000313" key="2">
    <source>
        <dbReference type="Proteomes" id="UP000638648"/>
    </source>
</evidence>
<sequence length="57" mass="6706">MQLGSGRDRVRGWPDIYERCCFYVRCFAVGIEKVLHKTRSGDFSKLICRFLIAWAHL</sequence>
<organism evidence="1 2">
    <name type="scientific">Actinopolymorpha pittospori</name>
    <dbReference type="NCBI Taxonomy" id="648752"/>
    <lineage>
        <taxon>Bacteria</taxon>
        <taxon>Bacillati</taxon>
        <taxon>Actinomycetota</taxon>
        <taxon>Actinomycetes</taxon>
        <taxon>Propionibacteriales</taxon>
        <taxon>Actinopolymorphaceae</taxon>
        <taxon>Actinopolymorpha</taxon>
    </lineage>
</organism>
<dbReference type="AlphaFoldDB" id="A0A927RE58"/>
<name>A0A927RE58_9ACTN</name>
<proteinExistence type="predicted"/>
<evidence type="ECO:0000313" key="1">
    <source>
        <dbReference type="EMBL" id="MBE1613187.1"/>
    </source>
</evidence>
<gene>
    <name evidence="1" type="ORF">HEB94_010035</name>
</gene>